<feature type="region of interest" description="Disordered" evidence="1">
    <location>
        <begin position="1"/>
        <end position="30"/>
    </location>
</feature>
<dbReference type="RefSeq" id="WP_147185469.1">
    <property type="nucleotide sequence ID" value="NZ_CP042382.1"/>
</dbReference>
<dbReference type="AlphaFoldDB" id="A0A5B8SZW6"/>
<name>A0A5B8SZW6_9GAMM</name>
<dbReference type="Proteomes" id="UP000321272">
    <property type="component" value="Chromosome"/>
</dbReference>
<accession>A0A5B8SZW6</accession>
<evidence type="ECO:0000313" key="3">
    <source>
        <dbReference type="Proteomes" id="UP000321272"/>
    </source>
</evidence>
<dbReference type="KEGG" id="paur:FGL86_15115"/>
<proteinExistence type="predicted"/>
<organism evidence="2 3">
    <name type="scientific">Pistricoccus aurantiacus</name>
    <dbReference type="NCBI Taxonomy" id="1883414"/>
    <lineage>
        <taxon>Bacteria</taxon>
        <taxon>Pseudomonadati</taxon>
        <taxon>Pseudomonadota</taxon>
        <taxon>Gammaproteobacteria</taxon>
        <taxon>Oceanospirillales</taxon>
        <taxon>Halomonadaceae</taxon>
        <taxon>Pistricoccus</taxon>
    </lineage>
</organism>
<evidence type="ECO:0000313" key="2">
    <source>
        <dbReference type="EMBL" id="QEA40280.1"/>
    </source>
</evidence>
<reference evidence="2 3" key="1">
    <citation type="submission" date="2019-06" db="EMBL/GenBank/DDBJ databases">
        <title>Genome analyses of bacteria isolated from kimchi.</title>
        <authorList>
            <person name="Lee S."/>
            <person name="Ahn S."/>
            <person name="Roh S."/>
        </authorList>
    </citation>
    <scope>NUCLEOTIDE SEQUENCE [LARGE SCALE GENOMIC DNA]</scope>
    <source>
        <strain evidence="2 3">CBA4606</strain>
    </source>
</reference>
<feature type="compositionally biased region" description="Basic and acidic residues" evidence="1">
    <location>
        <begin position="1"/>
        <end position="12"/>
    </location>
</feature>
<gene>
    <name evidence="2" type="ORF">FGL86_15115</name>
</gene>
<sequence>MSVNSAERHGIEKGLQQGLQKGRQENQRETALRMIAQTEMNDALIAELSGLPESEMVEQRRELEH</sequence>
<keyword evidence="3" id="KW-1185">Reference proteome</keyword>
<evidence type="ECO:0000256" key="1">
    <source>
        <dbReference type="SAM" id="MobiDB-lite"/>
    </source>
</evidence>
<dbReference type="EMBL" id="CP042382">
    <property type="protein sequence ID" value="QEA40280.1"/>
    <property type="molecule type" value="Genomic_DNA"/>
</dbReference>
<protein>
    <submittedName>
        <fullName evidence="2">Transposase</fullName>
    </submittedName>
</protein>